<evidence type="ECO:0000256" key="1">
    <source>
        <dbReference type="SAM" id="MobiDB-lite"/>
    </source>
</evidence>
<dbReference type="CDD" id="cd06257">
    <property type="entry name" value="DnaJ"/>
    <property type="match status" value="1"/>
</dbReference>
<dbReference type="EMBL" id="JARAOO010000003">
    <property type="protein sequence ID" value="KAJ7978039.1"/>
    <property type="molecule type" value="Genomic_DNA"/>
</dbReference>
<dbReference type="Pfam" id="PF00226">
    <property type="entry name" value="DnaJ"/>
    <property type="match status" value="1"/>
</dbReference>
<proteinExistence type="predicted"/>
<evidence type="ECO:0000259" key="2">
    <source>
        <dbReference type="PROSITE" id="PS50076"/>
    </source>
</evidence>
<dbReference type="InterPro" id="IPR036869">
    <property type="entry name" value="J_dom_sf"/>
</dbReference>
<dbReference type="PANTHER" id="PTHR44137:SF57">
    <property type="entry name" value="CHAPERONE DNAJ-DOMAIN PROTEIN"/>
    <property type="match status" value="1"/>
</dbReference>
<sequence length="146" mass="16504">MECNKDEAVRAKDIAEKRMQESDFAGALKITWKAQKLFPEIENISQMLTVRADEATIKKQYRKLALLLHPDKNKFAGAEGAFKLTGEANRMLSDQTKRSLYDIKCRALMRRTTPEPPPHQSNGVSVNLYNGNVPNFQNNPHSQSTA</sequence>
<dbReference type="KEGG" id="qsa:O6P43_007572"/>
<dbReference type="EMBL" id="JARAOO010000003">
    <property type="protein sequence ID" value="KAJ7978040.1"/>
    <property type="molecule type" value="Genomic_DNA"/>
</dbReference>
<protein>
    <submittedName>
        <fullName evidence="3">DnaJ domain containing protein</fullName>
    </submittedName>
</protein>
<dbReference type="Proteomes" id="UP001163823">
    <property type="component" value="Chromosome 3"/>
</dbReference>
<dbReference type="AlphaFoldDB" id="A0AAD7VJQ3"/>
<name>A0AAD7VJQ3_QUISA</name>
<reference evidence="3" key="1">
    <citation type="journal article" date="2023" name="Science">
        <title>Elucidation of the pathway for biosynthesis of saponin adjuvants from the soapbark tree.</title>
        <authorList>
            <person name="Reed J."/>
            <person name="Orme A."/>
            <person name="El-Demerdash A."/>
            <person name="Owen C."/>
            <person name="Martin L.B.B."/>
            <person name="Misra R.C."/>
            <person name="Kikuchi S."/>
            <person name="Rejzek M."/>
            <person name="Martin A.C."/>
            <person name="Harkess A."/>
            <person name="Leebens-Mack J."/>
            <person name="Louveau T."/>
            <person name="Stephenson M.J."/>
            <person name="Osbourn A."/>
        </authorList>
    </citation>
    <scope>NUCLEOTIDE SEQUENCE</scope>
    <source>
        <strain evidence="3">S10</strain>
    </source>
</reference>
<dbReference type="SUPFAM" id="SSF46565">
    <property type="entry name" value="Chaperone J-domain"/>
    <property type="match status" value="1"/>
</dbReference>
<accession>A0AAD7VJQ3</accession>
<dbReference type="Gene3D" id="1.10.287.110">
    <property type="entry name" value="DnaJ domain"/>
    <property type="match status" value="1"/>
</dbReference>
<organism evidence="3 4">
    <name type="scientific">Quillaja saponaria</name>
    <name type="common">Soap bark tree</name>
    <dbReference type="NCBI Taxonomy" id="32244"/>
    <lineage>
        <taxon>Eukaryota</taxon>
        <taxon>Viridiplantae</taxon>
        <taxon>Streptophyta</taxon>
        <taxon>Embryophyta</taxon>
        <taxon>Tracheophyta</taxon>
        <taxon>Spermatophyta</taxon>
        <taxon>Magnoliopsida</taxon>
        <taxon>eudicotyledons</taxon>
        <taxon>Gunneridae</taxon>
        <taxon>Pentapetalae</taxon>
        <taxon>rosids</taxon>
        <taxon>fabids</taxon>
        <taxon>Fabales</taxon>
        <taxon>Quillajaceae</taxon>
        <taxon>Quillaja</taxon>
    </lineage>
</organism>
<dbReference type="PROSITE" id="PS50076">
    <property type="entry name" value="DNAJ_2"/>
    <property type="match status" value="1"/>
</dbReference>
<feature type="compositionally biased region" description="Polar residues" evidence="1">
    <location>
        <begin position="120"/>
        <end position="146"/>
    </location>
</feature>
<feature type="domain" description="J" evidence="2">
    <location>
        <begin position="37"/>
        <end position="105"/>
    </location>
</feature>
<dbReference type="InterPro" id="IPR001623">
    <property type="entry name" value="DnaJ_domain"/>
</dbReference>
<dbReference type="PRINTS" id="PR00625">
    <property type="entry name" value="JDOMAIN"/>
</dbReference>
<evidence type="ECO:0000313" key="4">
    <source>
        <dbReference type="Proteomes" id="UP001163823"/>
    </source>
</evidence>
<dbReference type="SMART" id="SM00271">
    <property type="entry name" value="DnaJ"/>
    <property type="match status" value="1"/>
</dbReference>
<comment type="caution">
    <text evidence="3">The sequence shown here is derived from an EMBL/GenBank/DDBJ whole genome shotgun (WGS) entry which is preliminary data.</text>
</comment>
<evidence type="ECO:0000313" key="3">
    <source>
        <dbReference type="EMBL" id="KAJ7978039.1"/>
    </source>
</evidence>
<feature type="region of interest" description="Disordered" evidence="1">
    <location>
        <begin position="110"/>
        <end position="146"/>
    </location>
</feature>
<keyword evidence="4" id="KW-1185">Reference proteome</keyword>
<gene>
    <name evidence="3" type="ORF">O6P43_007572</name>
</gene>
<dbReference type="PANTHER" id="PTHR44137">
    <property type="entry name" value="BNAC03G44070D PROTEIN"/>
    <property type="match status" value="1"/>
</dbReference>